<dbReference type="AlphaFoldDB" id="A0A2G9SJK5"/>
<dbReference type="InterPro" id="IPR046906">
    <property type="entry name" value="Mab-21_HhH/H2TH-like"/>
</dbReference>
<feature type="compositionally biased region" description="Polar residues" evidence="2">
    <location>
        <begin position="203"/>
        <end position="214"/>
    </location>
</feature>
<dbReference type="GO" id="GO:0003690">
    <property type="term" value="F:double-stranded DNA binding"/>
    <property type="evidence" value="ECO:0007669"/>
    <property type="project" value="TreeGrafter"/>
</dbReference>
<dbReference type="GO" id="GO:0038001">
    <property type="term" value="P:paracrine signaling"/>
    <property type="evidence" value="ECO:0007669"/>
    <property type="project" value="TreeGrafter"/>
</dbReference>
<evidence type="ECO:0000313" key="5">
    <source>
        <dbReference type="EMBL" id="PIO40349.1"/>
    </source>
</evidence>
<dbReference type="EMBL" id="KV922857">
    <property type="protein sequence ID" value="PIO40349.1"/>
    <property type="molecule type" value="Genomic_DNA"/>
</dbReference>
<dbReference type="GO" id="GO:0032481">
    <property type="term" value="P:positive regulation of type I interferon production"/>
    <property type="evidence" value="ECO:0007669"/>
    <property type="project" value="TreeGrafter"/>
</dbReference>
<dbReference type="GO" id="GO:0002230">
    <property type="term" value="P:positive regulation of defense response to virus by host"/>
    <property type="evidence" value="ECO:0007669"/>
    <property type="project" value="TreeGrafter"/>
</dbReference>
<feature type="compositionally biased region" description="Polar residues" evidence="2">
    <location>
        <begin position="56"/>
        <end position="65"/>
    </location>
</feature>
<feature type="compositionally biased region" description="Polar residues" evidence="2">
    <location>
        <begin position="92"/>
        <end position="104"/>
    </location>
</feature>
<dbReference type="GO" id="GO:0035861">
    <property type="term" value="C:site of double-strand break"/>
    <property type="evidence" value="ECO:0007669"/>
    <property type="project" value="TreeGrafter"/>
</dbReference>
<sequence length="501" mass="57039">MATRPKKQGGNSTDSGKDRHSKEMQESKLSTCSEFQHSNSGHSDGNGKVKRKTQPCKKSNSASMVNGTDICVSTTSKCLVKCSAKKKEEILQQTASGQNETKPSVSMKAKETTSKSCRRSKSVEQNDLGISLGQVDNGQFHPNAPKETTFNQGRRSKTEQHDLDAKTKRDHCMEKNDPKRRNSKINEDEDTYNSARDRDEIRSQASRSNSLPISNLSKHLKNAVDNLKMKMGDISKAAEQVNNIIDLIIKSESTKSHPLFKSMTKMSTGSYYEGVKISNPNEFDIMLNISFESYHTIELTSIDEGGAFYTLAFKKRKPSAMTPYIDGEGNILAKHILNEFRTLVNNVLKQPADTWRISFSNIEKKIISHHGSAKTCCERQGSMCCRKQCLKLMKYILKQLKESGNRRMNHFYSYHAKTALLHTCVQYPKDDDWKQEDLHICFNRYVEFFQKCLKTYSLPNFFIPSQNLFSPDEVDKASCNYLLDELEMEKVKNYPIFLKIK</sequence>
<feature type="domain" description="Mab-21-like HhH/H2TH-like" evidence="4">
    <location>
        <begin position="385"/>
        <end position="486"/>
    </location>
</feature>
<dbReference type="PANTHER" id="PTHR10656:SF35">
    <property type="entry name" value="CYCLIC GMP-AMP SYNTHASE"/>
    <property type="match status" value="1"/>
</dbReference>
<organism evidence="5">
    <name type="scientific">Aquarana catesbeiana</name>
    <name type="common">American bullfrog</name>
    <name type="synonym">Rana catesbeiana</name>
    <dbReference type="NCBI Taxonomy" id="8400"/>
    <lineage>
        <taxon>Eukaryota</taxon>
        <taxon>Metazoa</taxon>
        <taxon>Chordata</taxon>
        <taxon>Craniata</taxon>
        <taxon>Vertebrata</taxon>
        <taxon>Euteleostomi</taxon>
        <taxon>Amphibia</taxon>
        <taxon>Batrachia</taxon>
        <taxon>Anura</taxon>
        <taxon>Neobatrachia</taxon>
        <taxon>Ranoidea</taxon>
        <taxon>Ranidae</taxon>
        <taxon>Aquarana</taxon>
    </lineage>
</organism>
<dbReference type="GO" id="GO:0005829">
    <property type="term" value="C:cytosol"/>
    <property type="evidence" value="ECO:0007669"/>
    <property type="project" value="TreeGrafter"/>
</dbReference>
<dbReference type="Pfam" id="PF03281">
    <property type="entry name" value="Mab-21"/>
    <property type="match status" value="1"/>
</dbReference>
<feature type="region of interest" description="Disordered" evidence="2">
    <location>
        <begin position="1"/>
        <end position="65"/>
    </location>
</feature>
<dbReference type="GO" id="GO:0005634">
    <property type="term" value="C:nucleus"/>
    <property type="evidence" value="ECO:0007669"/>
    <property type="project" value="TreeGrafter"/>
</dbReference>
<feature type="compositionally biased region" description="Basic and acidic residues" evidence="2">
    <location>
        <begin position="15"/>
        <end position="26"/>
    </location>
</feature>
<accession>A0A2G9SJK5</accession>
<dbReference type="GO" id="GO:0061501">
    <property type="term" value="F:2',3'-cyclic GMP-AMP synthase activity"/>
    <property type="evidence" value="ECO:0007669"/>
    <property type="project" value="TreeGrafter"/>
</dbReference>
<gene>
    <name evidence="5" type="ORF">AB205_0037970</name>
</gene>
<dbReference type="GO" id="GO:2000042">
    <property type="term" value="P:negative regulation of double-strand break repair via homologous recombination"/>
    <property type="evidence" value="ECO:0007669"/>
    <property type="project" value="TreeGrafter"/>
</dbReference>
<name>A0A2G9SJK5_AQUCT</name>
<evidence type="ECO:0000256" key="2">
    <source>
        <dbReference type="SAM" id="MobiDB-lite"/>
    </source>
</evidence>
<evidence type="ECO:0000259" key="3">
    <source>
        <dbReference type="Pfam" id="PF03281"/>
    </source>
</evidence>
<dbReference type="InterPro" id="IPR024810">
    <property type="entry name" value="MAB21L/cGLR"/>
</dbReference>
<feature type="region of interest" description="Disordered" evidence="2">
    <location>
        <begin position="92"/>
        <end position="214"/>
    </location>
</feature>
<protein>
    <submittedName>
        <fullName evidence="5">Uncharacterized protein</fullName>
    </submittedName>
</protein>
<dbReference type="FunFam" id="1.10.1410.40:FF:000007">
    <property type="entry name" value="Cyclic GMP-AMP synthase"/>
    <property type="match status" value="1"/>
</dbReference>
<dbReference type="Pfam" id="PF20266">
    <property type="entry name" value="Mab-21_C"/>
    <property type="match status" value="1"/>
</dbReference>
<dbReference type="Gene3D" id="1.10.1410.40">
    <property type="match status" value="1"/>
</dbReference>
<comment type="similarity">
    <text evidence="1">Belongs to the mab-21 family.</text>
</comment>
<reference evidence="5" key="1">
    <citation type="submission" date="2017-08" db="EMBL/GenBank/DDBJ databases">
        <title>Assembly of the North American Bullfrog Genome.</title>
        <authorList>
            <person name="Warren R.L."/>
            <person name="Vandervalk B.P."/>
            <person name="Kucuk E."/>
            <person name="Birol I."/>
            <person name="Helbing C."/>
            <person name="Pandoh P."/>
            <person name="Behsaz B."/>
            <person name="Mohamadi H."/>
            <person name="Chu J."/>
            <person name="Jackman S."/>
            <person name="Hammond S.A."/>
            <person name="Veldhoen N."/>
            <person name="Kirk H."/>
            <person name="Zhao Y."/>
            <person name="Coope R."/>
            <person name="Pleasance S."/>
            <person name="Moore R."/>
            <person name="Holt R."/>
        </authorList>
    </citation>
    <scope>NUCLEOTIDE SEQUENCE</scope>
    <source>
        <strain evidence="5">Bruno</strain>
        <tissue evidence="5">Liver</tissue>
    </source>
</reference>
<feature type="compositionally biased region" description="Basic and acidic residues" evidence="2">
    <location>
        <begin position="156"/>
        <end position="186"/>
    </location>
</feature>
<dbReference type="InterPro" id="IPR046903">
    <property type="entry name" value="Mab-21-like_nuc_Trfase"/>
</dbReference>
<feature type="domain" description="Mab-21-like nucleotidyltransferase" evidence="3">
    <location>
        <begin position="271"/>
        <end position="350"/>
    </location>
</feature>
<feature type="compositionally biased region" description="Polar residues" evidence="2">
    <location>
        <begin position="27"/>
        <end position="43"/>
    </location>
</feature>
<evidence type="ECO:0000256" key="1">
    <source>
        <dbReference type="ARBA" id="ARBA00008307"/>
    </source>
</evidence>
<dbReference type="GO" id="GO:0002218">
    <property type="term" value="P:activation of innate immune response"/>
    <property type="evidence" value="ECO:0007669"/>
    <property type="project" value="TreeGrafter"/>
</dbReference>
<evidence type="ECO:0000259" key="4">
    <source>
        <dbReference type="Pfam" id="PF20266"/>
    </source>
</evidence>
<dbReference type="GO" id="GO:0003682">
    <property type="term" value="F:chromatin binding"/>
    <property type="evidence" value="ECO:0007669"/>
    <property type="project" value="TreeGrafter"/>
</dbReference>
<dbReference type="SMART" id="SM01265">
    <property type="entry name" value="Mab-21"/>
    <property type="match status" value="1"/>
</dbReference>
<dbReference type="GO" id="GO:0071360">
    <property type="term" value="P:cellular response to exogenous dsRNA"/>
    <property type="evidence" value="ECO:0007669"/>
    <property type="project" value="TreeGrafter"/>
</dbReference>
<dbReference type="GO" id="GO:0006974">
    <property type="term" value="P:DNA damage response"/>
    <property type="evidence" value="ECO:0007669"/>
    <property type="project" value="TreeGrafter"/>
</dbReference>
<dbReference type="PANTHER" id="PTHR10656">
    <property type="entry name" value="CELL FATE DETERMINING PROTEIN MAB21-RELATED"/>
    <property type="match status" value="1"/>
</dbReference>
<dbReference type="OrthoDB" id="6054650at2759"/>
<proteinExistence type="inferred from homology"/>